<protein>
    <submittedName>
        <fullName evidence="1">Uncharacterized protein</fullName>
    </submittedName>
</protein>
<gene>
    <name evidence="1" type="ORF">N3K66_007509</name>
</gene>
<accession>A0ACC0UUI1</accession>
<reference evidence="1" key="1">
    <citation type="submission" date="2022-10" db="EMBL/GenBank/DDBJ databases">
        <title>Complete Genome of Trichothecium roseum strain YXFP-22015, a Plant Pathogen Isolated from Citrus.</title>
        <authorList>
            <person name="Wang Y."/>
            <person name="Zhu L."/>
        </authorList>
    </citation>
    <scope>NUCLEOTIDE SEQUENCE</scope>
    <source>
        <strain evidence="1">YXFP-22015</strain>
    </source>
</reference>
<sequence length="563" mass="60198">MWPFGSCAREISCEAVDPNAVTTSTLFSLVPFVAVYAVAHVFSLRSIYPRLTSSSAHDGEEHTLPSHAPAALRAVHAEHGAKSFRARAAAYTFSCTVGLAACLGVLILAEVLDLLNLRARGIVGDVAVRGLLVLCICVAPWLECRSMVMAAGWTFQRSSKGRLPRLAYSLQLVLFCGWLFLFWSVGKAVPVSAPRTRGGRLAVKNDAEDSFIEVLTRAALERVGVVGISLMALLAGFASVSTPWHTFGAGAAARRRRPVTEADVNRKQAGLDATGEMLISKRHRLQALERRTADQGSSKSGFMGKMMGSIRGGASGEEMEMRSLRMEIAGLETMEVNLSSAVGALRSHRRDAERAATPVGRLLLAPVYIFSCYCVYRIAATFLTTVRRRTSPGASFSSSDPINRFLGLIARHWDPSLDQMAWARIISFGLSGVMLLLSANSVLQTLALFSRLSPSFLTRQFKASSLALASSQIAATYVISSSLLMRSQLPGEVSSAVGGALVKGAALMSPSFADGWFEGWFLVGAGFTGVGIWIGRAVGGGGGGEVGGEWDEFAMEEMGAKRS</sequence>
<evidence type="ECO:0000313" key="2">
    <source>
        <dbReference type="Proteomes" id="UP001163324"/>
    </source>
</evidence>
<dbReference type="EMBL" id="CM047946">
    <property type="protein sequence ID" value="KAI9897653.1"/>
    <property type="molecule type" value="Genomic_DNA"/>
</dbReference>
<dbReference type="Proteomes" id="UP001163324">
    <property type="component" value="Chromosome 7"/>
</dbReference>
<keyword evidence="2" id="KW-1185">Reference proteome</keyword>
<evidence type="ECO:0000313" key="1">
    <source>
        <dbReference type="EMBL" id="KAI9897653.1"/>
    </source>
</evidence>
<name>A0ACC0UUI1_9HYPO</name>
<organism evidence="1 2">
    <name type="scientific">Trichothecium roseum</name>
    <dbReference type="NCBI Taxonomy" id="47278"/>
    <lineage>
        <taxon>Eukaryota</taxon>
        <taxon>Fungi</taxon>
        <taxon>Dikarya</taxon>
        <taxon>Ascomycota</taxon>
        <taxon>Pezizomycotina</taxon>
        <taxon>Sordariomycetes</taxon>
        <taxon>Hypocreomycetidae</taxon>
        <taxon>Hypocreales</taxon>
        <taxon>Hypocreales incertae sedis</taxon>
        <taxon>Trichothecium</taxon>
    </lineage>
</organism>
<comment type="caution">
    <text evidence="1">The sequence shown here is derived from an EMBL/GenBank/DDBJ whole genome shotgun (WGS) entry which is preliminary data.</text>
</comment>
<proteinExistence type="predicted"/>